<name>A0A382Y635_9ZZZZ</name>
<evidence type="ECO:0000313" key="2">
    <source>
        <dbReference type="EMBL" id="SVD78797.1"/>
    </source>
</evidence>
<reference evidence="2" key="1">
    <citation type="submission" date="2018-05" db="EMBL/GenBank/DDBJ databases">
        <authorList>
            <person name="Lanie J.A."/>
            <person name="Ng W.-L."/>
            <person name="Kazmierczak K.M."/>
            <person name="Andrzejewski T.M."/>
            <person name="Davidsen T.M."/>
            <person name="Wayne K.J."/>
            <person name="Tettelin H."/>
            <person name="Glass J.I."/>
            <person name="Rusch D."/>
            <person name="Podicherti R."/>
            <person name="Tsui H.-C.T."/>
            <person name="Winkler M.E."/>
        </authorList>
    </citation>
    <scope>NUCLEOTIDE SEQUENCE</scope>
</reference>
<organism evidence="2">
    <name type="scientific">marine metagenome</name>
    <dbReference type="NCBI Taxonomy" id="408172"/>
    <lineage>
        <taxon>unclassified sequences</taxon>
        <taxon>metagenomes</taxon>
        <taxon>ecological metagenomes</taxon>
    </lineage>
</organism>
<accession>A0A382Y635</accession>
<evidence type="ECO:0000256" key="1">
    <source>
        <dbReference type="SAM" id="Phobius"/>
    </source>
</evidence>
<sequence length="66" mass="7166">MISLKTFHLFFIAVSTVLGLWYGIFEITTPTNPGLVSFCLGGCSLAITAGLCVYGLVTFKKFKQIS</sequence>
<keyword evidence="1" id="KW-0812">Transmembrane</keyword>
<dbReference type="AlphaFoldDB" id="A0A382Y635"/>
<keyword evidence="1" id="KW-0472">Membrane</keyword>
<protein>
    <submittedName>
        <fullName evidence="2">Uncharacterized protein</fullName>
    </submittedName>
</protein>
<dbReference type="EMBL" id="UINC01173282">
    <property type="protein sequence ID" value="SVD78797.1"/>
    <property type="molecule type" value="Genomic_DNA"/>
</dbReference>
<keyword evidence="1" id="KW-1133">Transmembrane helix</keyword>
<feature type="transmembrane region" description="Helical" evidence="1">
    <location>
        <begin position="7"/>
        <end position="23"/>
    </location>
</feature>
<proteinExistence type="predicted"/>
<feature type="transmembrane region" description="Helical" evidence="1">
    <location>
        <begin position="35"/>
        <end position="57"/>
    </location>
</feature>
<gene>
    <name evidence="2" type="ORF">METZ01_LOCUS431651</name>
</gene>